<gene>
    <name evidence="1" type="ORF">CTTA_5183</name>
</gene>
<organism evidence="1 2">
    <name type="scientific">Comamonas testosteroni</name>
    <name type="common">Pseudomonas testosteroni</name>
    <dbReference type="NCBI Taxonomy" id="285"/>
    <lineage>
        <taxon>Bacteria</taxon>
        <taxon>Pseudomonadati</taxon>
        <taxon>Pseudomonadota</taxon>
        <taxon>Betaproteobacteria</taxon>
        <taxon>Burkholderiales</taxon>
        <taxon>Comamonadaceae</taxon>
        <taxon>Comamonas</taxon>
    </lineage>
</organism>
<evidence type="ECO:0000313" key="2">
    <source>
        <dbReference type="Proteomes" id="UP000323105"/>
    </source>
</evidence>
<proteinExistence type="predicted"/>
<dbReference type="AlphaFoldDB" id="A0A5A7MK15"/>
<dbReference type="RefSeq" id="WP_149357394.1">
    <property type="nucleotide sequence ID" value="NZ_BKBW01000031.1"/>
</dbReference>
<sequence>MQIYAHHLYSVPNFNGGTGYCAAGCREWFAAHGLSWSDFVAHGIEEAELAATGDELAHRVIAHAHAAAADQESSHG</sequence>
<protein>
    <submittedName>
        <fullName evidence="1">Uncharacterized protein</fullName>
    </submittedName>
</protein>
<reference evidence="1 2" key="1">
    <citation type="journal article" date="2019" name="Microbiol. Resour. Announc.">
        <title>Draft Genome Sequence of Comamonas testosteroni TA441, a Bacterium That Has a Cryptic Phenol Degradation Gene Cluster.</title>
        <authorList>
            <person name="Arai H."/>
            <person name="Ishii M."/>
        </authorList>
    </citation>
    <scope>NUCLEOTIDE SEQUENCE [LARGE SCALE GENOMIC DNA]</scope>
    <source>
        <strain evidence="1 2">TA441</strain>
    </source>
</reference>
<dbReference type="EMBL" id="BKBW01000031">
    <property type="protein sequence ID" value="GEQ78178.1"/>
    <property type="molecule type" value="Genomic_DNA"/>
</dbReference>
<comment type="caution">
    <text evidence="1">The sequence shown here is derived from an EMBL/GenBank/DDBJ whole genome shotgun (WGS) entry which is preliminary data.</text>
</comment>
<dbReference type="Proteomes" id="UP000323105">
    <property type="component" value="Unassembled WGS sequence"/>
</dbReference>
<accession>A0A5A7MK15</accession>
<evidence type="ECO:0000313" key="1">
    <source>
        <dbReference type="EMBL" id="GEQ78178.1"/>
    </source>
</evidence>
<name>A0A5A7MK15_COMTE</name>